<dbReference type="GO" id="GO:0071555">
    <property type="term" value="P:cell wall organization"/>
    <property type="evidence" value="ECO:0007669"/>
    <property type="project" value="UniProtKB-KW"/>
</dbReference>
<feature type="domain" description="Mur ligase C-terminal" evidence="13">
    <location>
        <begin position="331"/>
        <end position="448"/>
    </location>
</feature>
<dbReference type="GO" id="GO:0009252">
    <property type="term" value="P:peptidoglycan biosynthetic process"/>
    <property type="evidence" value="ECO:0007669"/>
    <property type="project" value="UniProtKB-UniRule"/>
</dbReference>
<organism evidence="15 16">
    <name type="scientific">Spirosoma profusum</name>
    <dbReference type="NCBI Taxonomy" id="2771354"/>
    <lineage>
        <taxon>Bacteria</taxon>
        <taxon>Pseudomonadati</taxon>
        <taxon>Bacteroidota</taxon>
        <taxon>Cytophagia</taxon>
        <taxon>Cytophagales</taxon>
        <taxon>Cytophagaceae</taxon>
        <taxon>Spirosoma</taxon>
    </lineage>
</organism>
<dbReference type="Proteomes" id="UP000598820">
    <property type="component" value="Unassembled WGS sequence"/>
</dbReference>
<dbReference type="Pfam" id="PF08245">
    <property type="entry name" value="Mur_ligase_M"/>
    <property type="match status" value="1"/>
</dbReference>
<dbReference type="NCBIfam" id="TIGR01143">
    <property type="entry name" value="murF"/>
    <property type="match status" value="1"/>
</dbReference>
<dbReference type="InterPro" id="IPR036565">
    <property type="entry name" value="Mur-like_cat_sf"/>
</dbReference>
<dbReference type="PANTHER" id="PTHR43024">
    <property type="entry name" value="UDP-N-ACETYLMURAMOYL-TRIPEPTIDE--D-ALANYL-D-ALANINE LIGASE"/>
    <property type="match status" value="1"/>
</dbReference>
<evidence type="ECO:0000256" key="10">
    <source>
        <dbReference type="HAMAP-Rule" id="MF_02019"/>
    </source>
</evidence>
<evidence type="ECO:0000256" key="3">
    <source>
        <dbReference type="ARBA" id="ARBA00022618"/>
    </source>
</evidence>
<keyword evidence="3 10" id="KW-0132">Cell division</keyword>
<dbReference type="EC" id="6.3.2.10" evidence="10 11"/>
<evidence type="ECO:0000313" key="16">
    <source>
        <dbReference type="Proteomes" id="UP000598820"/>
    </source>
</evidence>
<dbReference type="InterPro" id="IPR004101">
    <property type="entry name" value="Mur_ligase_C"/>
</dbReference>
<dbReference type="GO" id="GO:0008360">
    <property type="term" value="P:regulation of cell shape"/>
    <property type="evidence" value="ECO:0007669"/>
    <property type="project" value="UniProtKB-KW"/>
</dbReference>
<proteinExistence type="inferred from homology"/>
<comment type="catalytic activity">
    <reaction evidence="10 11">
        <text>D-alanyl-D-alanine + UDP-N-acetyl-alpha-D-muramoyl-L-alanyl-gamma-D-glutamyl-meso-2,6-diaminopimelate + ATP = UDP-N-acetyl-alpha-D-muramoyl-L-alanyl-gamma-D-glutamyl-meso-2,6-diaminopimeloyl-D-alanyl-D-alanine + ADP + phosphate + H(+)</text>
        <dbReference type="Rhea" id="RHEA:28374"/>
        <dbReference type="ChEBI" id="CHEBI:15378"/>
        <dbReference type="ChEBI" id="CHEBI:30616"/>
        <dbReference type="ChEBI" id="CHEBI:43474"/>
        <dbReference type="ChEBI" id="CHEBI:57822"/>
        <dbReference type="ChEBI" id="CHEBI:61386"/>
        <dbReference type="ChEBI" id="CHEBI:83905"/>
        <dbReference type="ChEBI" id="CHEBI:456216"/>
        <dbReference type="EC" id="6.3.2.10"/>
    </reaction>
</comment>
<evidence type="ECO:0000313" key="15">
    <source>
        <dbReference type="EMBL" id="MBD2702916.1"/>
    </source>
</evidence>
<dbReference type="RefSeq" id="WP_190888766.1">
    <property type="nucleotide sequence ID" value="NZ_JACWZY010000018.1"/>
</dbReference>
<keyword evidence="7 10" id="KW-0573">Peptidoglycan synthesis</keyword>
<feature type="binding site" evidence="10">
    <location>
        <begin position="108"/>
        <end position="114"/>
    </location>
    <ligand>
        <name>ATP</name>
        <dbReference type="ChEBI" id="CHEBI:30616"/>
    </ligand>
</feature>
<evidence type="ECO:0000256" key="8">
    <source>
        <dbReference type="ARBA" id="ARBA00023306"/>
    </source>
</evidence>
<feature type="domain" description="Mur ligase central" evidence="14">
    <location>
        <begin position="107"/>
        <end position="307"/>
    </location>
</feature>
<evidence type="ECO:0000256" key="1">
    <source>
        <dbReference type="ARBA" id="ARBA00022490"/>
    </source>
</evidence>
<dbReference type="HAMAP" id="MF_02019">
    <property type="entry name" value="MurF"/>
    <property type="match status" value="1"/>
</dbReference>
<dbReference type="Gene3D" id="3.40.1190.10">
    <property type="entry name" value="Mur-like, catalytic domain"/>
    <property type="match status" value="1"/>
</dbReference>
<dbReference type="InterPro" id="IPR035911">
    <property type="entry name" value="MurE/MurF_N"/>
</dbReference>
<evidence type="ECO:0000256" key="7">
    <source>
        <dbReference type="ARBA" id="ARBA00022984"/>
    </source>
</evidence>
<dbReference type="Gene3D" id="3.90.190.20">
    <property type="entry name" value="Mur ligase, C-terminal domain"/>
    <property type="match status" value="1"/>
</dbReference>
<dbReference type="SUPFAM" id="SSF53623">
    <property type="entry name" value="MurD-like peptide ligases, catalytic domain"/>
    <property type="match status" value="1"/>
</dbReference>
<keyword evidence="1 10" id="KW-0963">Cytoplasm</keyword>
<dbReference type="EMBL" id="JACWZY010000018">
    <property type="protein sequence ID" value="MBD2702916.1"/>
    <property type="molecule type" value="Genomic_DNA"/>
</dbReference>
<name>A0A926XZ49_9BACT</name>
<dbReference type="Gene3D" id="3.40.1390.10">
    <property type="entry name" value="MurE/MurF, N-terminal domain"/>
    <property type="match status" value="1"/>
</dbReference>
<dbReference type="AlphaFoldDB" id="A0A926XZ49"/>
<dbReference type="Pfam" id="PF02875">
    <property type="entry name" value="Mur_ligase_C"/>
    <property type="match status" value="1"/>
</dbReference>
<comment type="similarity">
    <text evidence="10">Belongs to the MurCDEF family. MurF subfamily.</text>
</comment>
<evidence type="ECO:0000259" key="12">
    <source>
        <dbReference type="Pfam" id="PF01225"/>
    </source>
</evidence>
<comment type="pathway">
    <text evidence="10 11">Cell wall biogenesis; peptidoglycan biosynthesis.</text>
</comment>
<accession>A0A926XZ49</accession>
<comment type="caution">
    <text evidence="15">The sequence shown here is derived from an EMBL/GenBank/DDBJ whole genome shotgun (WGS) entry which is preliminary data.</text>
</comment>
<dbReference type="GO" id="GO:0005737">
    <property type="term" value="C:cytoplasm"/>
    <property type="evidence" value="ECO:0007669"/>
    <property type="project" value="UniProtKB-SubCell"/>
</dbReference>
<dbReference type="PANTHER" id="PTHR43024:SF1">
    <property type="entry name" value="UDP-N-ACETYLMURAMOYL-TRIPEPTIDE--D-ALANYL-D-ALANINE LIGASE"/>
    <property type="match status" value="1"/>
</dbReference>
<evidence type="ECO:0000256" key="6">
    <source>
        <dbReference type="ARBA" id="ARBA00022960"/>
    </source>
</evidence>
<keyword evidence="6 10" id="KW-0133">Cell shape</keyword>
<dbReference type="SUPFAM" id="SSF53244">
    <property type="entry name" value="MurD-like peptide ligases, peptide-binding domain"/>
    <property type="match status" value="1"/>
</dbReference>
<evidence type="ECO:0000256" key="9">
    <source>
        <dbReference type="ARBA" id="ARBA00023316"/>
    </source>
</evidence>
<dbReference type="InterPro" id="IPR005863">
    <property type="entry name" value="UDP-N-AcMur_synth"/>
</dbReference>
<keyword evidence="2 10" id="KW-0436">Ligase</keyword>
<evidence type="ECO:0000259" key="13">
    <source>
        <dbReference type="Pfam" id="PF02875"/>
    </source>
</evidence>
<feature type="domain" description="Mur ligase N-terminal catalytic" evidence="12">
    <location>
        <begin position="19"/>
        <end position="95"/>
    </location>
</feature>
<reference evidence="15" key="1">
    <citation type="submission" date="2020-09" db="EMBL/GenBank/DDBJ databases">
        <authorList>
            <person name="Kim M.K."/>
        </authorList>
    </citation>
    <scope>NUCLEOTIDE SEQUENCE</scope>
    <source>
        <strain evidence="15">BT702</strain>
    </source>
</reference>
<dbReference type="InterPro" id="IPR051046">
    <property type="entry name" value="MurCDEF_CellWall_CoF430Synth"/>
</dbReference>
<comment type="function">
    <text evidence="10 11">Involved in cell wall formation. Catalyzes the final step in the synthesis of UDP-N-acetylmuramoyl-pentapeptide, the precursor of murein.</text>
</comment>
<evidence type="ECO:0000259" key="14">
    <source>
        <dbReference type="Pfam" id="PF08245"/>
    </source>
</evidence>
<keyword evidence="5 10" id="KW-0067">ATP-binding</keyword>
<keyword evidence="4 10" id="KW-0547">Nucleotide-binding</keyword>
<dbReference type="GO" id="GO:0047480">
    <property type="term" value="F:UDP-N-acetylmuramoyl-tripeptide-D-alanyl-D-alanine ligase activity"/>
    <property type="evidence" value="ECO:0007669"/>
    <property type="project" value="UniProtKB-UniRule"/>
</dbReference>
<gene>
    <name evidence="10" type="primary">murF</name>
    <name evidence="15" type="ORF">IC229_19880</name>
</gene>
<dbReference type="SUPFAM" id="SSF63418">
    <property type="entry name" value="MurE/MurF N-terminal domain"/>
    <property type="match status" value="1"/>
</dbReference>
<evidence type="ECO:0000256" key="11">
    <source>
        <dbReference type="RuleBase" id="RU004136"/>
    </source>
</evidence>
<dbReference type="InterPro" id="IPR000713">
    <property type="entry name" value="Mur_ligase_N"/>
</dbReference>
<dbReference type="InterPro" id="IPR013221">
    <property type="entry name" value="Mur_ligase_cen"/>
</dbReference>
<comment type="subcellular location">
    <subcellularLocation>
        <location evidence="10 11">Cytoplasm</location>
    </subcellularLocation>
</comment>
<dbReference type="InterPro" id="IPR036615">
    <property type="entry name" value="Mur_ligase_C_dom_sf"/>
</dbReference>
<evidence type="ECO:0000256" key="2">
    <source>
        <dbReference type="ARBA" id="ARBA00022598"/>
    </source>
</evidence>
<keyword evidence="9 10" id="KW-0961">Cell wall biogenesis/degradation</keyword>
<protein>
    <recommendedName>
        <fullName evidence="10 11">UDP-N-acetylmuramoyl-tripeptide--D-alanyl-D-alanine ligase</fullName>
        <ecNumber evidence="10 11">6.3.2.10</ecNumber>
    </recommendedName>
    <alternativeName>
        <fullName evidence="10">D-alanyl-D-alanine-adding enzyme</fullName>
    </alternativeName>
</protein>
<dbReference type="GO" id="GO:0005524">
    <property type="term" value="F:ATP binding"/>
    <property type="evidence" value="ECO:0007669"/>
    <property type="project" value="UniProtKB-UniRule"/>
</dbReference>
<dbReference type="GO" id="GO:0051301">
    <property type="term" value="P:cell division"/>
    <property type="evidence" value="ECO:0007669"/>
    <property type="project" value="UniProtKB-KW"/>
</dbReference>
<evidence type="ECO:0000256" key="4">
    <source>
        <dbReference type="ARBA" id="ARBA00022741"/>
    </source>
</evidence>
<evidence type="ECO:0000256" key="5">
    <source>
        <dbReference type="ARBA" id="ARBA00022840"/>
    </source>
</evidence>
<sequence length="459" mass="50339">MSMDVLSTTQLYQKFQECTSVSTDTRRITPDCLFVALKGDSFDGNQFATQALASGARYALIDDVAVLEQSQPADSNRLLLVKDSLTVLQDLARHHRQTFTFPVIGLTGSNGKTTTKELIAAVLSKKYRTYATVGNLNNHIGVPLTLLAIRSDSPGVDSPTEPYEMAVVEMGANHQKEIELLCSIAQPTHGLITNVGKAHLEGFGGIEGVRKGKGELFDYLIQNGRTAFINSRDKTLTAMYRERLKTYRPDEQTGEVVFYPAVTSDEQPIELLQESPVVTYRATLGETITTHLPGQYNFENMLAALAIGDYFGVTSVEANRAVADYNPTNNRSQVVIKGTNTVLLDAYNANPSSMAAAVRQFATMSAKRKAVILGDMYELGPESEAEHAALGKLIADGRFDLVILAGKDMKYALTSLPKAYYFPDKFSLHNWLMDNPMTDTHVLVKGSRGMSLESVVPFI</sequence>
<dbReference type="Pfam" id="PF01225">
    <property type="entry name" value="Mur_ligase"/>
    <property type="match status" value="1"/>
</dbReference>
<keyword evidence="16" id="KW-1185">Reference proteome</keyword>
<keyword evidence="8 10" id="KW-0131">Cell cycle</keyword>